<gene>
    <name evidence="1" type="ORF">Vadar_019727</name>
</gene>
<dbReference type="EMBL" id="CM037160">
    <property type="protein sequence ID" value="KAH7840649.1"/>
    <property type="molecule type" value="Genomic_DNA"/>
</dbReference>
<evidence type="ECO:0000313" key="2">
    <source>
        <dbReference type="Proteomes" id="UP000828048"/>
    </source>
</evidence>
<sequence>MDLDRSSGSLAPGFRFHPTDEELVSYYLKRKVCGKPFRFDAISDVDVYKAEPWDLPGRSKLKTRDLEWYFFSALDKKYGNGSRTNRATERGYWKTTGKDRAVLHRARTVGMKKTLVYHNGRAPRGERTNWVMHEYRLVDETTEKSGIFQDAFVLCRIFQKSGSGPKNGEQYGAPFVEEEWENDELVMVPGGEARGEEAADDDAFLEANDIDQILGADIPSGDAPPPFNFYHGDNSSNVNDPLDFIDDAKKLLLSMGGSYSAPDQPDHEKLLDFSVQNYVDAIPVKQEYFGESSNSALSVDPDNFFDEPFFDVSNNQFAERSYLETDDDISQYLAFDASNMMGSENLFSGQSCISQENLSGGAQQDSSGSQQFLQGLDNGVESSSKTEVGKLGSDAQHPLTKQANHALGSLPAPPAFASEFPTKEAALLLSSMSRSSSPAHITAGMIQISDMTMSGNRAPWSFEKNSNVDVVVSYGTTPNNPNPARAGFAVLRCWLRMLFLWVLILSVSCRIGNYFYTGNAA</sequence>
<comment type="caution">
    <text evidence="1">The sequence shown here is derived from an EMBL/GenBank/DDBJ whole genome shotgun (WGS) entry which is preliminary data.</text>
</comment>
<evidence type="ECO:0000313" key="1">
    <source>
        <dbReference type="EMBL" id="KAH7840649.1"/>
    </source>
</evidence>
<reference evidence="1 2" key="1">
    <citation type="journal article" date="2021" name="Hortic Res">
        <title>High-quality reference genome and annotation aids understanding of berry development for evergreen blueberry (Vaccinium darrowii).</title>
        <authorList>
            <person name="Yu J."/>
            <person name="Hulse-Kemp A.M."/>
            <person name="Babiker E."/>
            <person name="Staton M."/>
        </authorList>
    </citation>
    <scope>NUCLEOTIDE SEQUENCE [LARGE SCALE GENOMIC DNA]</scope>
    <source>
        <strain evidence="2">cv. NJ 8807/NJ 8810</strain>
        <tissue evidence="1">Young leaf</tissue>
    </source>
</reference>
<proteinExistence type="predicted"/>
<dbReference type="Proteomes" id="UP000828048">
    <property type="component" value="Chromosome 10"/>
</dbReference>
<name>A0ACB7XIN6_9ERIC</name>
<keyword evidence="2" id="KW-1185">Reference proteome</keyword>
<protein>
    <submittedName>
        <fullName evidence="1">Uncharacterized protein</fullName>
    </submittedName>
</protein>
<accession>A0ACB7XIN6</accession>
<organism evidence="1 2">
    <name type="scientific">Vaccinium darrowii</name>
    <dbReference type="NCBI Taxonomy" id="229202"/>
    <lineage>
        <taxon>Eukaryota</taxon>
        <taxon>Viridiplantae</taxon>
        <taxon>Streptophyta</taxon>
        <taxon>Embryophyta</taxon>
        <taxon>Tracheophyta</taxon>
        <taxon>Spermatophyta</taxon>
        <taxon>Magnoliopsida</taxon>
        <taxon>eudicotyledons</taxon>
        <taxon>Gunneridae</taxon>
        <taxon>Pentapetalae</taxon>
        <taxon>asterids</taxon>
        <taxon>Ericales</taxon>
        <taxon>Ericaceae</taxon>
        <taxon>Vaccinioideae</taxon>
        <taxon>Vaccinieae</taxon>
        <taxon>Vaccinium</taxon>
    </lineage>
</organism>